<sequence>MLTNAQQRALNCTNWSNKPTRYSTEEYAFPFRLSKAISKGNPLDGMVEVMCSRILIGQKTMMDIKMEQKEF</sequence>
<gene>
    <name evidence="1" type="ORF">TSPI_04706</name>
</gene>
<dbReference type="EMBL" id="JBEUSY010000021">
    <property type="protein sequence ID" value="KAL1246221.1"/>
    <property type="molecule type" value="Genomic_DNA"/>
</dbReference>
<evidence type="ECO:0000313" key="1">
    <source>
        <dbReference type="EMBL" id="KAL1246221.1"/>
    </source>
</evidence>
<name>A0ABR3L2J5_TRISP</name>
<reference evidence="1 2" key="1">
    <citation type="submission" date="2024-07" db="EMBL/GenBank/DDBJ databases">
        <title>Enhanced genomic and transcriptomic resources for Trichinella pseudospiralis and T. spiralis underpin the discovery of pronounced molecular differences between stages and species.</title>
        <authorList>
            <person name="Pasi K.K."/>
            <person name="La Rosa G."/>
            <person name="Gomez-Morales M.A."/>
            <person name="Tosini F."/>
            <person name="Sumanam S."/>
            <person name="Young N.D."/>
            <person name="Chang B.C."/>
            <person name="Robin G.B."/>
        </authorList>
    </citation>
    <scope>NUCLEOTIDE SEQUENCE [LARGE SCALE GENOMIC DNA]</scope>
    <source>
        <strain evidence="1">ISS534</strain>
    </source>
</reference>
<protein>
    <submittedName>
        <fullName evidence="1">Uncharacterized protein</fullName>
    </submittedName>
</protein>
<proteinExistence type="predicted"/>
<organism evidence="1 2">
    <name type="scientific">Trichinella spiralis</name>
    <name type="common">Trichina worm</name>
    <dbReference type="NCBI Taxonomy" id="6334"/>
    <lineage>
        <taxon>Eukaryota</taxon>
        <taxon>Metazoa</taxon>
        <taxon>Ecdysozoa</taxon>
        <taxon>Nematoda</taxon>
        <taxon>Enoplea</taxon>
        <taxon>Dorylaimia</taxon>
        <taxon>Trichinellida</taxon>
        <taxon>Trichinellidae</taxon>
        <taxon>Trichinella</taxon>
    </lineage>
</organism>
<accession>A0ABR3L2J5</accession>
<keyword evidence="2" id="KW-1185">Reference proteome</keyword>
<dbReference type="Proteomes" id="UP001558632">
    <property type="component" value="Unassembled WGS sequence"/>
</dbReference>
<evidence type="ECO:0000313" key="2">
    <source>
        <dbReference type="Proteomes" id="UP001558632"/>
    </source>
</evidence>
<comment type="caution">
    <text evidence="1">The sequence shown here is derived from an EMBL/GenBank/DDBJ whole genome shotgun (WGS) entry which is preliminary data.</text>
</comment>